<evidence type="ECO:0000256" key="5">
    <source>
        <dbReference type="ARBA" id="ARBA00022989"/>
    </source>
</evidence>
<dbReference type="PANTHER" id="PTHR30587:SF0">
    <property type="entry name" value="FLAGELLAR BIOSYNTHETIC PROTEIN FLIP"/>
    <property type="match status" value="1"/>
</dbReference>
<dbReference type="PATRIC" id="fig|1396.428.peg.4169"/>
<evidence type="ECO:0008006" key="10">
    <source>
        <dbReference type="Google" id="ProtNLM"/>
    </source>
</evidence>
<evidence type="ECO:0000256" key="6">
    <source>
        <dbReference type="ARBA" id="ARBA00023136"/>
    </source>
</evidence>
<dbReference type="GO" id="GO:0005886">
    <property type="term" value="C:plasma membrane"/>
    <property type="evidence" value="ECO:0007669"/>
    <property type="project" value="UniProtKB-SubCell"/>
</dbReference>
<name>A0A0G8F0L9_BACCE</name>
<keyword evidence="4 7" id="KW-0812">Transmembrane</keyword>
<feature type="transmembrane region" description="Helical" evidence="7">
    <location>
        <begin position="30"/>
        <end position="50"/>
    </location>
</feature>
<evidence type="ECO:0000256" key="1">
    <source>
        <dbReference type="ARBA" id="ARBA00004651"/>
    </source>
</evidence>
<evidence type="ECO:0000256" key="4">
    <source>
        <dbReference type="ARBA" id="ARBA00022692"/>
    </source>
</evidence>
<dbReference type="InterPro" id="IPR005838">
    <property type="entry name" value="T3SS_IM_P"/>
</dbReference>
<reference evidence="8 9" key="1">
    <citation type="submission" date="2015-04" db="EMBL/GenBank/DDBJ databases">
        <title>Draft Genome Sequences of Eight Spore-Forming Food Isolates of Bacillus cereus Genome sequencing.</title>
        <authorList>
            <person name="Krawcyk A.O."/>
            <person name="de Jong A."/>
            <person name="Eijlander R.T."/>
            <person name="Berendsen E.M."/>
            <person name="Holsappel S."/>
            <person name="Wells-Bennik M."/>
            <person name="Kuipers O.P."/>
        </authorList>
    </citation>
    <scope>NUCLEOTIDE SEQUENCE [LARGE SCALE GENOMIC DNA]</scope>
    <source>
        <strain evidence="8 9">B4077</strain>
    </source>
</reference>
<comment type="caution">
    <text evidence="8">The sequence shown here is derived from an EMBL/GenBank/DDBJ whole genome shotgun (WGS) entry which is preliminary data.</text>
</comment>
<dbReference type="EMBL" id="LCYI01000020">
    <property type="protein sequence ID" value="KLA30005.1"/>
    <property type="molecule type" value="Genomic_DNA"/>
</dbReference>
<organism evidence="8 9">
    <name type="scientific">Bacillus cereus</name>
    <dbReference type="NCBI Taxonomy" id="1396"/>
    <lineage>
        <taxon>Bacteria</taxon>
        <taxon>Bacillati</taxon>
        <taxon>Bacillota</taxon>
        <taxon>Bacilli</taxon>
        <taxon>Bacillales</taxon>
        <taxon>Bacillaceae</taxon>
        <taxon>Bacillus</taxon>
        <taxon>Bacillus cereus group</taxon>
    </lineage>
</organism>
<keyword evidence="3" id="KW-1003">Cell membrane</keyword>
<evidence type="ECO:0000313" key="9">
    <source>
        <dbReference type="Proteomes" id="UP000035214"/>
    </source>
</evidence>
<evidence type="ECO:0000313" key="8">
    <source>
        <dbReference type="EMBL" id="KLA30005.1"/>
    </source>
</evidence>
<accession>A0A0G8F0L9</accession>
<proteinExistence type="inferred from homology"/>
<dbReference type="Pfam" id="PF00813">
    <property type="entry name" value="FliP"/>
    <property type="match status" value="1"/>
</dbReference>
<keyword evidence="6 7" id="KW-0472">Membrane</keyword>
<comment type="similarity">
    <text evidence="2">Belongs to the FliP/MopC/SpaP family.</text>
</comment>
<protein>
    <recommendedName>
        <fullName evidence="10">Flagellar biosynthetic protein FliP</fullName>
    </recommendedName>
</protein>
<gene>
    <name evidence="8" type="ORF">B4077_1748</name>
</gene>
<evidence type="ECO:0000256" key="2">
    <source>
        <dbReference type="ARBA" id="ARBA00006257"/>
    </source>
</evidence>
<evidence type="ECO:0000256" key="7">
    <source>
        <dbReference type="SAM" id="Phobius"/>
    </source>
</evidence>
<evidence type="ECO:0000256" key="3">
    <source>
        <dbReference type="ARBA" id="ARBA00022475"/>
    </source>
</evidence>
<comment type="subcellular location">
    <subcellularLocation>
        <location evidence="1">Cell membrane</location>
        <topology evidence="1">Multi-pass membrane protein</topology>
    </subcellularLocation>
</comment>
<dbReference type="PRINTS" id="PR01302">
    <property type="entry name" value="TYPE3IMPPROT"/>
</dbReference>
<dbReference type="AlphaFoldDB" id="A0A0G8F0L9"/>
<feature type="transmembrane region" description="Helical" evidence="7">
    <location>
        <begin position="62"/>
        <end position="83"/>
    </location>
</feature>
<sequence>MPKDLKDLSLFTLVPSFTLTQIQKGLLTGMFIYLAFVFIDLIISTLLMYLGMMMVPPMILSLPFKILVFVYLGGYTKIVDIMFKTVA</sequence>
<dbReference type="GO" id="GO:0009306">
    <property type="term" value="P:protein secretion"/>
    <property type="evidence" value="ECO:0007669"/>
    <property type="project" value="InterPro"/>
</dbReference>
<keyword evidence="5 7" id="KW-1133">Transmembrane helix</keyword>
<dbReference type="PANTHER" id="PTHR30587">
    <property type="entry name" value="FLAGELLAR BIOSYNTHETIC PROTEIN FLIP"/>
    <property type="match status" value="1"/>
</dbReference>
<dbReference type="Proteomes" id="UP000035214">
    <property type="component" value="Unassembled WGS sequence"/>
</dbReference>